<organism evidence="2 3">
    <name type="scientific">Mycena alexandri</name>
    <dbReference type="NCBI Taxonomy" id="1745969"/>
    <lineage>
        <taxon>Eukaryota</taxon>
        <taxon>Fungi</taxon>
        <taxon>Dikarya</taxon>
        <taxon>Basidiomycota</taxon>
        <taxon>Agaricomycotina</taxon>
        <taxon>Agaricomycetes</taxon>
        <taxon>Agaricomycetidae</taxon>
        <taxon>Agaricales</taxon>
        <taxon>Marasmiineae</taxon>
        <taxon>Mycenaceae</taxon>
        <taxon>Mycena</taxon>
    </lineage>
</organism>
<evidence type="ECO:0000313" key="2">
    <source>
        <dbReference type="EMBL" id="KAJ7022924.1"/>
    </source>
</evidence>
<reference evidence="2" key="1">
    <citation type="submission" date="2023-03" db="EMBL/GenBank/DDBJ databases">
        <title>Massive genome expansion in bonnet fungi (Mycena s.s.) driven by repeated elements and novel gene families across ecological guilds.</title>
        <authorList>
            <consortium name="Lawrence Berkeley National Laboratory"/>
            <person name="Harder C.B."/>
            <person name="Miyauchi S."/>
            <person name="Viragh M."/>
            <person name="Kuo A."/>
            <person name="Thoen E."/>
            <person name="Andreopoulos B."/>
            <person name="Lu D."/>
            <person name="Skrede I."/>
            <person name="Drula E."/>
            <person name="Henrissat B."/>
            <person name="Morin E."/>
            <person name="Kohler A."/>
            <person name="Barry K."/>
            <person name="LaButti K."/>
            <person name="Morin E."/>
            <person name="Salamov A."/>
            <person name="Lipzen A."/>
            <person name="Mereny Z."/>
            <person name="Hegedus B."/>
            <person name="Baldrian P."/>
            <person name="Stursova M."/>
            <person name="Weitz H."/>
            <person name="Taylor A."/>
            <person name="Grigoriev I.V."/>
            <person name="Nagy L.G."/>
            <person name="Martin F."/>
            <person name="Kauserud H."/>
        </authorList>
    </citation>
    <scope>NUCLEOTIDE SEQUENCE</scope>
    <source>
        <strain evidence="2">CBHHK200</strain>
    </source>
</reference>
<evidence type="ECO:0000313" key="3">
    <source>
        <dbReference type="Proteomes" id="UP001218188"/>
    </source>
</evidence>
<name>A0AAD6S811_9AGAR</name>
<feature type="compositionally biased region" description="Low complexity" evidence="1">
    <location>
        <begin position="46"/>
        <end position="55"/>
    </location>
</feature>
<dbReference type="AlphaFoldDB" id="A0AAD6S811"/>
<dbReference type="EMBL" id="JARJCM010000200">
    <property type="protein sequence ID" value="KAJ7022924.1"/>
    <property type="molecule type" value="Genomic_DNA"/>
</dbReference>
<dbReference type="Proteomes" id="UP001218188">
    <property type="component" value="Unassembled WGS sequence"/>
</dbReference>
<evidence type="ECO:0000256" key="1">
    <source>
        <dbReference type="SAM" id="MobiDB-lite"/>
    </source>
</evidence>
<keyword evidence="3" id="KW-1185">Reference proteome</keyword>
<feature type="region of interest" description="Disordered" evidence="1">
    <location>
        <begin position="17"/>
        <end position="90"/>
    </location>
</feature>
<proteinExistence type="predicted"/>
<comment type="caution">
    <text evidence="2">The sequence shown here is derived from an EMBL/GenBank/DDBJ whole genome shotgun (WGS) entry which is preliminary data.</text>
</comment>
<accession>A0AAD6S811</accession>
<gene>
    <name evidence="2" type="ORF">C8F04DRAFT_1272112</name>
</gene>
<sequence length="175" mass="19329">MGVCKYFVFMERMYNKRSQPVRAYPRRGSSAPPPPDIVHKDDEDSMPSGSSSAPPSSQPRRRAREDSIDSTPVRPFKRRNIGGSSSTVVGSSSPINPFIVPSATPEPLPKLESAFAMLMQLDANSNAGLTEAQFRKLFVRCSVCRLFTTASAFEYHTCRPVPTRSIDIIDLTSDD</sequence>
<protein>
    <submittedName>
        <fullName evidence="2">Uncharacterized protein</fullName>
    </submittedName>
</protein>